<keyword evidence="2" id="KW-1185">Reference proteome</keyword>
<sequence length="49" mass="6037">IQNQYLRDTINKSILLYPFTNIKSQLEKMYMHPNFEQLCQKWTHHTVLE</sequence>
<accession>A0ACA9NTS4</accession>
<protein>
    <submittedName>
        <fullName evidence="1">1903_t:CDS:1</fullName>
    </submittedName>
</protein>
<organism evidence="1 2">
    <name type="scientific">Cetraspora pellucida</name>
    <dbReference type="NCBI Taxonomy" id="1433469"/>
    <lineage>
        <taxon>Eukaryota</taxon>
        <taxon>Fungi</taxon>
        <taxon>Fungi incertae sedis</taxon>
        <taxon>Mucoromycota</taxon>
        <taxon>Glomeromycotina</taxon>
        <taxon>Glomeromycetes</taxon>
        <taxon>Diversisporales</taxon>
        <taxon>Gigasporaceae</taxon>
        <taxon>Cetraspora</taxon>
    </lineage>
</organism>
<dbReference type="Proteomes" id="UP000789366">
    <property type="component" value="Unassembled WGS sequence"/>
</dbReference>
<dbReference type="EMBL" id="CAJVPW010016582">
    <property type="protein sequence ID" value="CAG8671192.1"/>
    <property type="molecule type" value="Genomic_DNA"/>
</dbReference>
<comment type="caution">
    <text evidence="1">The sequence shown here is derived from an EMBL/GenBank/DDBJ whole genome shotgun (WGS) entry which is preliminary data.</text>
</comment>
<evidence type="ECO:0000313" key="2">
    <source>
        <dbReference type="Proteomes" id="UP000789366"/>
    </source>
</evidence>
<gene>
    <name evidence="1" type="ORF">SPELUC_LOCUS9673</name>
</gene>
<proteinExistence type="predicted"/>
<evidence type="ECO:0000313" key="1">
    <source>
        <dbReference type="EMBL" id="CAG8671192.1"/>
    </source>
</evidence>
<reference evidence="1" key="1">
    <citation type="submission" date="2021-06" db="EMBL/GenBank/DDBJ databases">
        <authorList>
            <person name="Kallberg Y."/>
            <person name="Tangrot J."/>
            <person name="Rosling A."/>
        </authorList>
    </citation>
    <scope>NUCLEOTIDE SEQUENCE</scope>
    <source>
        <strain evidence="1">28 12/20/2015</strain>
    </source>
</reference>
<feature type="non-terminal residue" evidence="1">
    <location>
        <position position="1"/>
    </location>
</feature>
<feature type="non-terminal residue" evidence="1">
    <location>
        <position position="49"/>
    </location>
</feature>
<name>A0ACA9NTS4_9GLOM</name>